<keyword evidence="1" id="KW-0472">Membrane</keyword>
<reference evidence="1" key="1">
    <citation type="journal article" date="2019" name="Sci. Rep.">
        <title>Draft genome of Tanacetum cinerariifolium, the natural source of mosquito coil.</title>
        <authorList>
            <person name="Yamashiro T."/>
            <person name="Shiraishi A."/>
            <person name="Satake H."/>
            <person name="Nakayama K."/>
        </authorList>
    </citation>
    <scope>NUCLEOTIDE SEQUENCE</scope>
</reference>
<organism evidence="1">
    <name type="scientific">Tanacetum cinerariifolium</name>
    <name type="common">Dalmatian daisy</name>
    <name type="synonym">Chrysanthemum cinerariifolium</name>
    <dbReference type="NCBI Taxonomy" id="118510"/>
    <lineage>
        <taxon>Eukaryota</taxon>
        <taxon>Viridiplantae</taxon>
        <taxon>Streptophyta</taxon>
        <taxon>Embryophyta</taxon>
        <taxon>Tracheophyta</taxon>
        <taxon>Spermatophyta</taxon>
        <taxon>Magnoliopsida</taxon>
        <taxon>eudicotyledons</taxon>
        <taxon>Gunneridae</taxon>
        <taxon>Pentapetalae</taxon>
        <taxon>asterids</taxon>
        <taxon>campanulids</taxon>
        <taxon>Asterales</taxon>
        <taxon>Asteraceae</taxon>
        <taxon>Asteroideae</taxon>
        <taxon>Anthemideae</taxon>
        <taxon>Anthemidinae</taxon>
        <taxon>Tanacetum</taxon>
    </lineage>
</organism>
<comment type="caution">
    <text evidence="1">The sequence shown here is derived from an EMBL/GenBank/DDBJ whole genome shotgun (WGS) entry which is preliminary data.</text>
</comment>
<dbReference type="PANTHER" id="PTHR31587">
    <property type="entry name" value="TRANSMEMBRANE PROTEIN (DUF2215)"/>
    <property type="match status" value="1"/>
</dbReference>
<proteinExistence type="predicted"/>
<dbReference type="EMBL" id="BKCJ011353833">
    <property type="protein sequence ID" value="GFD24619.1"/>
    <property type="molecule type" value="Genomic_DNA"/>
</dbReference>
<accession>A0A699UTY1</accession>
<protein>
    <submittedName>
        <fullName evidence="1">Transmembrane protein 194</fullName>
    </submittedName>
</protein>
<feature type="non-terminal residue" evidence="1">
    <location>
        <position position="1"/>
    </location>
</feature>
<dbReference type="PANTHER" id="PTHR31587:SF3">
    <property type="entry name" value="EXPRESSED PROTEIN"/>
    <property type="match status" value="1"/>
</dbReference>
<gene>
    <name evidence="1" type="ORF">Tci_896588</name>
</gene>
<keyword evidence="1" id="KW-0812">Transmembrane</keyword>
<dbReference type="AlphaFoldDB" id="A0A699UTY1"/>
<sequence length="72" mass="8123">IDVAHPSIDVTPVPIHSTSQGSKDIEFCKRVPVHGVSRIKLQNYAKAYRVIVVPSVVIPDKWHSKIHICFHQ</sequence>
<evidence type="ECO:0000313" key="1">
    <source>
        <dbReference type="EMBL" id="GFD24619.1"/>
    </source>
</evidence>
<name>A0A699UTY1_TANCI</name>